<evidence type="ECO:0008006" key="4">
    <source>
        <dbReference type="Google" id="ProtNLM"/>
    </source>
</evidence>
<dbReference type="Proteomes" id="UP000019666">
    <property type="component" value="Unassembled WGS sequence"/>
</dbReference>
<gene>
    <name evidence="2" type="ORF">Rumeso_00156</name>
</gene>
<evidence type="ECO:0000313" key="3">
    <source>
        <dbReference type="Proteomes" id="UP000019666"/>
    </source>
</evidence>
<keyword evidence="3" id="KW-1185">Reference proteome</keyword>
<sequence length="459" mass="49908">MRGPLLTLALALWAGAAHSQVVTDAAGLREISARLLAQGQPAEARNMAEALLRRDPEDVTALLLLSRAAIEMGETREGLDAARRAHGLSDGTQRFLASRLIAKAYFDLGQDTLAQFWLRRARSDAPNAEALAALERDYRSVRAHNPLSVSLSFGIAPSSNVNGGTSADVVWLYIPTFGGYLPTIPVGDALPLSGLRVSGGATLSYRIATGERSATFLETAVNGTTYVLSDEAKRTAPDAEGSDYADLAFSESLVHRWQAEGATGPSALRATVGRTWYGGEPYTRFAQLGYDRSFVLDEDDRLSLSVFADWTERRQELSGGEVDLDRTRSIGLRGRWTHLREGGDRFNVSLGARDYLNELPDTTYSGVTAGTGYDWAEPILGVHLGLGAEIDWRRFDESFLAPEGRDDLRGTLRATMGLPGLEVWGFEPTVTIEASRTESDADRIDRNALSLDLGFESTF</sequence>
<protein>
    <recommendedName>
        <fullName evidence="4">TPR repeat protein</fullName>
    </recommendedName>
</protein>
<evidence type="ECO:0000256" key="1">
    <source>
        <dbReference type="SAM" id="SignalP"/>
    </source>
</evidence>
<dbReference type="RefSeq" id="WP_037283140.1">
    <property type="nucleotide sequence ID" value="NZ_KK088615.1"/>
</dbReference>
<comment type="caution">
    <text evidence="2">The sequence shown here is derived from an EMBL/GenBank/DDBJ whole genome shotgun (WGS) entry which is preliminary data.</text>
</comment>
<feature type="chain" id="PRO_5005403999" description="TPR repeat protein" evidence="1">
    <location>
        <begin position="20"/>
        <end position="459"/>
    </location>
</feature>
<accession>A0A017HUY9</accession>
<proteinExistence type="predicted"/>
<dbReference type="STRING" id="442562.Rumeso_00156"/>
<dbReference type="EMBL" id="AOSK01000005">
    <property type="protein sequence ID" value="EYD78327.1"/>
    <property type="molecule type" value="Genomic_DNA"/>
</dbReference>
<evidence type="ECO:0000313" key="2">
    <source>
        <dbReference type="EMBL" id="EYD78327.1"/>
    </source>
</evidence>
<keyword evidence="1" id="KW-0732">Signal</keyword>
<dbReference type="Pfam" id="PF14559">
    <property type="entry name" value="TPR_19"/>
    <property type="match status" value="1"/>
</dbReference>
<dbReference type="OrthoDB" id="7684399at2"/>
<feature type="signal peptide" evidence="1">
    <location>
        <begin position="1"/>
        <end position="19"/>
    </location>
</feature>
<dbReference type="HOGENOM" id="CLU_045106_0_0_5"/>
<dbReference type="Gene3D" id="1.25.40.10">
    <property type="entry name" value="Tetratricopeptide repeat domain"/>
    <property type="match status" value="1"/>
</dbReference>
<reference evidence="2 3" key="1">
    <citation type="submission" date="2013-02" db="EMBL/GenBank/DDBJ databases">
        <authorList>
            <person name="Fiebig A."/>
            <person name="Goeker M."/>
            <person name="Klenk H.-P.P."/>
        </authorList>
    </citation>
    <scope>NUCLEOTIDE SEQUENCE [LARGE SCALE GENOMIC DNA]</scope>
    <source>
        <strain evidence="2 3">DSM 19309</strain>
    </source>
</reference>
<dbReference type="AlphaFoldDB" id="A0A017HUY9"/>
<dbReference type="InterPro" id="IPR011990">
    <property type="entry name" value="TPR-like_helical_dom_sf"/>
</dbReference>
<dbReference type="SUPFAM" id="SSF48452">
    <property type="entry name" value="TPR-like"/>
    <property type="match status" value="1"/>
</dbReference>
<name>A0A017HUY9_9RHOB</name>
<organism evidence="2 3">
    <name type="scientific">Rubellimicrobium mesophilum DSM 19309</name>
    <dbReference type="NCBI Taxonomy" id="442562"/>
    <lineage>
        <taxon>Bacteria</taxon>
        <taxon>Pseudomonadati</taxon>
        <taxon>Pseudomonadota</taxon>
        <taxon>Alphaproteobacteria</taxon>
        <taxon>Rhodobacterales</taxon>
        <taxon>Roseobacteraceae</taxon>
        <taxon>Rubellimicrobium</taxon>
    </lineage>
</organism>